<reference evidence="3" key="1">
    <citation type="submission" date="2014-08" db="EMBL/GenBank/DDBJ databases">
        <authorList>
            <person name="Moulin L."/>
        </authorList>
    </citation>
    <scope>NUCLEOTIDE SEQUENCE [LARGE SCALE GENOMIC DNA]</scope>
</reference>
<keyword evidence="3" id="KW-1185">Reference proteome</keyword>
<dbReference type="EMBL" id="CCMZ01000020">
    <property type="protein sequence ID" value="CDX18264.1"/>
    <property type="molecule type" value="Genomic_DNA"/>
</dbReference>
<gene>
    <name evidence="2" type="ORF">MPL3356_270033</name>
</gene>
<evidence type="ECO:0000313" key="3">
    <source>
        <dbReference type="Proteomes" id="UP000045285"/>
    </source>
</evidence>
<accession>A0A090DV37</accession>
<evidence type="ECO:0000313" key="2">
    <source>
        <dbReference type="EMBL" id="CDX18264.1"/>
    </source>
</evidence>
<evidence type="ECO:0000256" key="1">
    <source>
        <dbReference type="SAM" id="MobiDB-lite"/>
    </source>
</evidence>
<dbReference type="Proteomes" id="UP000045285">
    <property type="component" value="Unassembled WGS sequence"/>
</dbReference>
<organism evidence="2 3">
    <name type="scientific">Mesorhizobium plurifarium</name>
    <dbReference type="NCBI Taxonomy" id="69974"/>
    <lineage>
        <taxon>Bacteria</taxon>
        <taxon>Pseudomonadati</taxon>
        <taxon>Pseudomonadota</taxon>
        <taxon>Alphaproteobacteria</taxon>
        <taxon>Hyphomicrobiales</taxon>
        <taxon>Phyllobacteriaceae</taxon>
        <taxon>Mesorhizobium</taxon>
    </lineage>
</organism>
<feature type="compositionally biased region" description="Gly residues" evidence="1">
    <location>
        <begin position="154"/>
        <end position="164"/>
    </location>
</feature>
<feature type="region of interest" description="Disordered" evidence="1">
    <location>
        <begin position="140"/>
        <end position="164"/>
    </location>
</feature>
<sequence>MAWTQSQQSALLSISHKEIFMSLCERTLYYRSDFRVAWRGGMRPWNVSPLKLERSARFPAGRCWATAGPNPQGPGRLCDRSGYEQPLSALAPDRRECRGPGVGWTYDSSAMRPDGSDHACCRTAVVQSLKGYGFRPNALAQPKSRLRQRKSPLPGGGGSGLYFE</sequence>
<name>A0A090DV37_MESPL</name>
<dbReference type="AlphaFoldDB" id="A0A090DV37"/>
<proteinExistence type="predicted"/>
<protein>
    <submittedName>
        <fullName evidence="2">Uncharacterized protein</fullName>
    </submittedName>
</protein>